<evidence type="ECO:0000256" key="2">
    <source>
        <dbReference type="ARBA" id="ARBA00004714"/>
    </source>
</evidence>
<keyword evidence="6" id="KW-0456">Lyase</keyword>
<proteinExistence type="inferred from homology"/>
<dbReference type="EMBL" id="GL348720">
    <property type="protein sequence ID" value="EFH41134.1"/>
    <property type="molecule type" value="Genomic_DNA"/>
</dbReference>
<dbReference type="AlphaFoldDB" id="D7MQJ1"/>
<dbReference type="HOGENOM" id="CLU_2076327_0_0_1"/>
<gene>
    <name evidence="8" type="ORF">ARALYDRAFT_919693</name>
</gene>
<dbReference type="Proteomes" id="UP000008694">
    <property type="component" value="Unassembled WGS sequence"/>
</dbReference>
<protein>
    <recommendedName>
        <fullName evidence="4">fructose-bisphosphate aldolase</fullName>
        <ecNumber evidence="4">4.1.2.13</ecNumber>
    </recommendedName>
</protein>
<dbReference type="InterPro" id="IPR000741">
    <property type="entry name" value="FBA_I"/>
</dbReference>
<organism evidence="9">
    <name type="scientific">Arabidopsis lyrata subsp. lyrata</name>
    <name type="common">Lyre-leaved rock-cress</name>
    <dbReference type="NCBI Taxonomy" id="81972"/>
    <lineage>
        <taxon>Eukaryota</taxon>
        <taxon>Viridiplantae</taxon>
        <taxon>Streptophyta</taxon>
        <taxon>Embryophyta</taxon>
        <taxon>Tracheophyta</taxon>
        <taxon>Spermatophyta</taxon>
        <taxon>Magnoliopsida</taxon>
        <taxon>eudicotyledons</taxon>
        <taxon>Gunneridae</taxon>
        <taxon>Pentapetalae</taxon>
        <taxon>rosids</taxon>
        <taxon>malvids</taxon>
        <taxon>Brassicales</taxon>
        <taxon>Brassicaceae</taxon>
        <taxon>Camelineae</taxon>
        <taxon>Arabidopsis</taxon>
    </lineage>
</organism>
<evidence type="ECO:0000256" key="4">
    <source>
        <dbReference type="ARBA" id="ARBA00013068"/>
    </source>
</evidence>
<accession>D7MQJ1</accession>
<evidence type="ECO:0000256" key="1">
    <source>
        <dbReference type="ARBA" id="ARBA00000441"/>
    </source>
</evidence>
<comment type="pathway">
    <text evidence="2">Carbohydrate degradation; glycolysis; D-glyceraldehyde 3-phosphate and glycerone phosphate from D-glucose: step 4/4.</text>
</comment>
<dbReference type="Pfam" id="PF00274">
    <property type="entry name" value="Glycolytic"/>
    <property type="match status" value="1"/>
</dbReference>
<dbReference type="GO" id="GO:0004332">
    <property type="term" value="F:fructose-bisphosphate aldolase activity"/>
    <property type="evidence" value="ECO:0007669"/>
    <property type="project" value="UniProtKB-EC"/>
</dbReference>
<dbReference type="STRING" id="81972.D7MQJ1"/>
<evidence type="ECO:0000313" key="9">
    <source>
        <dbReference type="Proteomes" id="UP000008694"/>
    </source>
</evidence>
<dbReference type="PANTHER" id="PTHR11627">
    <property type="entry name" value="FRUCTOSE-BISPHOSPHATE ALDOLASE"/>
    <property type="match status" value="1"/>
</dbReference>
<dbReference type="eggNOG" id="KOG1557">
    <property type="taxonomic scope" value="Eukaryota"/>
</dbReference>
<evidence type="ECO:0000256" key="3">
    <source>
        <dbReference type="ARBA" id="ARBA00010387"/>
    </source>
</evidence>
<dbReference type="GO" id="GO:0006096">
    <property type="term" value="P:glycolytic process"/>
    <property type="evidence" value="ECO:0007669"/>
    <property type="project" value="UniProtKB-UniPathway"/>
</dbReference>
<comment type="similarity">
    <text evidence="3">Belongs to the class I fructose-bisphosphate aldolase family.</text>
</comment>
<dbReference type="EC" id="4.1.2.13" evidence="4"/>
<evidence type="ECO:0000256" key="5">
    <source>
        <dbReference type="ARBA" id="ARBA00023152"/>
    </source>
</evidence>
<dbReference type="InterPro" id="IPR013785">
    <property type="entry name" value="Aldolase_TIM"/>
</dbReference>
<reference evidence="9" key="1">
    <citation type="journal article" date="2011" name="Nat. Genet.">
        <title>The Arabidopsis lyrata genome sequence and the basis of rapid genome size change.</title>
        <authorList>
            <person name="Hu T.T."/>
            <person name="Pattyn P."/>
            <person name="Bakker E.G."/>
            <person name="Cao J."/>
            <person name="Cheng J.-F."/>
            <person name="Clark R.M."/>
            <person name="Fahlgren N."/>
            <person name="Fawcett J.A."/>
            <person name="Grimwood J."/>
            <person name="Gundlach H."/>
            <person name="Haberer G."/>
            <person name="Hollister J.D."/>
            <person name="Ossowski S."/>
            <person name="Ottilar R.P."/>
            <person name="Salamov A.A."/>
            <person name="Schneeberger K."/>
            <person name="Spannagl M."/>
            <person name="Wang X."/>
            <person name="Yang L."/>
            <person name="Nasrallah M.E."/>
            <person name="Bergelson J."/>
            <person name="Carrington J.C."/>
            <person name="Gaut B.S."/>
            <person name="Schmutz J."/>
            <person name="Mayer K.F.X."/>
            <person name="Van de Peer Y."/>
            <person name="Grigoriev I.V."/>
            <person name="Nordborg M."/>
            <person name="Weigel D."/>
            <person name="Guo Y.-L."/>
        </authorList>
    </citation>
    <scope>NUCLEOTIDE SEQUENCE [LARGE SCALE GENOMIC DNA]</scope>
    <source>
        <strain evidence="9">cv. MN47</strain>
    </source>
</reference>
<keyword evidence="7" id="KW-0812">Transmembrane</keyword>
<dbReference type="SUPFAM" id="SSF51569">
    <property type="entry name" value="Aldolase"/>
    <property type="match status" value="1"/>
</dbReference>
<dbReference type="UniPathway" id="UPA00109">
    <property type="reaction ID" value="UER00183"/>
</dbReference>
<evidence type="ECO:0000256" key="7">
    <source>
        <dbReference type="SAM" id="Phobius"/>
    </source>
</evidence>
<dbReference type="Gene3D" id="3.20.20.70">
    <property type="entry name" value="Aldolase class I"/>
    <property type="match status" value="1"/>
</dbReference>
<keyword evidence="5" id="KW-0324">Glycolysis</keyword>
<keyword evidence="9" id="KW-1185">Reference proteome</keyword>
<feature type="transmembrane region" description="Helical" evidence="7">
    <location>
        <begin position="72"/>
        <end position="93"/>
    </location>
</feature>
<evidence type="ECO:0000313" key="8">
    <source>
        <dbReference type="EMBL" id="EFH41134.1"/>
    </source>
</evidence>
<keyword evidence="7" id="KW-0472">Membrane</keyword>
<dbReference type="Gramene" id="scaffold_803093.1">
    <property type="protein sequence ID" value="scaffold_803093.1"/>
    <property type="gene ID" value="scaffold_803093.1"/>
</dbReference>
<keyword evidence="7" id="KW-1133">Transmembrane helix</keyword>
<sequence length="118" mass="13396">MGTTLENDPSHDSILKKATRLAGYALTVQMNRLALILHLDVLVDEYHSATRCYEVTIQILQLCYETLKDHKVFLSGTLLIINLVTFSASLVHLSHMSRKKSMRCFYLAARVGRKPFLS</sequence>
<name>D7MQJ1_ARALL</name>
<evidence type="ECO:0000256" key="6">
    <source>
        <dbReference type="ARBA" id="ARBA00023239"/>
    </source>
</evidence>
<comment type="catalytic activity">
    <reaction evidence="1">
        <text>beta-D-fructose 1,6-bisphosphate = D-glyceraldehyde 3-phosphate + dihydroxyacetone phosphate</text>
        <dbReference type="Rhea" id="RHEA:14729"/>
        <dbReference type="ChEBI" id="CHEBI:32966"/>
        <dbReference type="ChEBI" id="CHEBI:57642"/>
        <dbReference type="ChEBI" id="CHEBI:59776"/>
        <dbReference type="EC" id="4.1.2.13"/>
    </reaction>
</comment>